<keyword evidence="2" id="KW-1185">Reference proteome</keyword>
<dbReference type="EMBL" id="CAAGRJ010001838">
    <property type="protein sequence ID" value="VFV19775.1"/>
    <property type="molecule type" value="Genomic_DNA"/>
</dbReference>
<gene>
    <name evidence="1" type="ORF">LYPA_23C006007</name>
</gene>
<evidence type="ECO:0000313" key="1">
    <source>
        <dbReference type="EMBL" id="VFV19775.1"/>
    </source>
</evidence>
<proteinExistence type="predicted"/>
<feature type="non-terminal residue" evidence="1">
    <location>
        <position position="1"/>
    </location>
</feature>
<dbReference type="AlphaFoldDB" id="A0A485MG45"/>
<accession>A0A485MG45</accession>
<evidence type="ECO:0000313" key="2">
    <source>
        <dbReference type="Proteomes" id="UP000386466"/>
    </source>
</evidence>
<organism evidence="1 2">
    <name type="scientific">Lynx pardinus</name>
    <name type="common">Iberian lynx</name>
    <name type="synonym">Felis pardina</name>
    <dbReference type="NCBI Taxonomy" id="191816"/>
    <lineage>
        <taxon>Eukaryota</taxon>
        <taxon>Metazoa</taxon>
        <taxon>Chordata</taxon>
        <taxon>Craniata</taxon>
        <taxon>Vertebrata</taxon>
        <taxon>Euteleostomi</taxon>
        <taxon>Mammalia</taxon>
        <taxon>Eutheria</taxon>
        <taxon>Laurasiatheria</taxon>
        <taxon>Carnivora</taxon>
        <taxon>Feliformia</taxon>
        <taxon>Felidae</taxon>
        <taxon>Felinae</taxon>
        <taxon>Lynx</taxon>
    </lineage>
</organism>
<reference evidence="1 2" key="1">
    <citation type="submission" date="2019-01" db="EMBL/GenBank/DDBJ databases">
        <authorList>
            <person name="Alioto T."/>
            <person name="Alioto T."/>
        </authorList>
    </citation>
    <scope>NUCLEOTIDE SEQUENCE [LARGE SCALE GENOMIC DNA]</scope>
</reference>
<protein>
    <submittedName>
        <fullName evidence="1">Uncharacterized protein</fullName>
    </submittedName>
</protein>
<dbReference type="Proteomes" id="UP000386466">
    <property type="component" value="Unassembled WGS sequence"/>
</dbReference>
<sequence>YSRARAVTQWDRRLAAVCPLNLGTGTLCGEAGFFRLTQKPRCRLPGAFHRAWQAWPPGMTFQIPELQRCGLLN</sequence>
<feature type="non-terminal residue" evidence="1">
    <location>
        <position position="73"/>
    </location>
</feature>
<name>A0A485MG45_LYNPA</name>